<name>A0A846LXY6_9ACTN</name>
<reference evidence="2" key="1">
    <citation type="journal article" date="2014" name="Int. J. Syst. Evol. Microbiol.">
        <title>Complete genome of a new Firmicutes species belonging to the dominant human colonic microbiota ('Ruminococcus bicirculans') reveals two chromosomes and a selective capacity to utilize plant glucans.</title>
        <authorList>
            <consortium name="NISC Comparative Sequencing Program"/>
            <person name="Wegmann U."/>
            <person name="Louis P."/>
            <person name="Goesmann A."/>
            <person name="Henrissat B."/>
            <person name="Duncan S.H."/>
            <person name="Flint H.J."/>
        </authorList>
    </citation>
    <scope>NUCLEOTIDE SEQUENCE</scope>
    <source>
        <strain evidence="2">CGMCC 4.5581</strain>
    </source>
</reference>
<reference evidence="3 4" key="3">
    <citation type="submission" date="2020-02" db="EMBL/GenBank/DDBJ databases">
        <title>Sequencing the genomes of 1000 actinobacteria strains.</title>
        <authorList>
            <person name="Klenk H.-P."/>
        </authorList>
    </citation>
    <scope>NUCLEOTIDE SEQUENCE [LARGE SCALE GENOMIC DNA]</scope>
    <source>
        <strain evidence="3 4">DSM 45201</strain>
    </source>
</reference>
<keyword evidence="5" id="KW-1185">Reference proteome</keyword>
<feature type="chain" id="PRO_5032383458" description="Secreted protein" evidence="1">
    <location>
        <begin position="27"/>
        <end position="286"/>
    </location>
</feature>
<reference evidence="5" key="2">
    <citation type="journal article" date="2019" name="Int. J. Syst. Evol. Microbiol.">
        <title>The Global Catalogue of Microorganisms (GCM) 10K type strain sequencing project: providing services to taxonomists for standard genome sequencing and annotation.</title>
        <authorList>
            <consortium name="The Broad Institute Genomics Platform"/>
            <consortium name="The Broad Institute Genome Sequencing Center for Infectious Disease"/>
            <person name="Wu L."/>
            <person name="Ma J."/>
        </authorList>
    </citation>
    <scope>NUCLEOTIDE SEQUENCE [LARGE SCALE GENOMIC DNA]</scope>
    <source>
        <strain evidence="5">CGMCC 4.5581</strain>
    </source>
</reference>
<dbReference type="Proteomes" id="UP000648663">
    <property type="component" value="Unassembled WGS sequence"/>
</dbReference>
<dbReference type="AlphaFoldDB" id="A0A846LXY6"/>
<dbReference type="Proteomes" id="UP000552836">
    <property type="component" value="Unassembled WGS sequence"/>
</dbReference>
<dbReference type="RefSeq" id="WP_166755514.1">
    <property type="nucleotide sequence ID" value="NZ_BAABJU010000023.1"/>
</dbReference>
<evidence type="ECO:0000313" key="4">
    <source>
        <dbReference type="Proteomes" id="UP000552836"/>
    </source>
</evidence>
<evidence type="ECO:0008006" key="6">
    <source>
        <dbReference type="Google" id="ProtNLM"/>
    </source>
</evidence>
<evidence type="ECO:0000256" key="1">
    <source>
        <dbReference type="SAM" id="SignalP"/>
    </source>
</evidence>
<accession>A0A846LXY6</accession>
<feature type="signal peptide" evidence="1">
    <location>
        <begin position="1"/>
        <end position="26"/>
    </location>
</feature>
<keyword evidence="1" id="KW-0732">Signal</keyword>
<reference evidence="2" key="4">
    <citation type="submission" date="2024-05" db="EMBL/GenBank/DDBJ databases">
        <authorList>
            <person name="Sun Q."/>
            <person name="Zhou Y."/>
        </authorList>
    </citation>
    <scope>NUCLEOTIDE SEQUENCE</scope>
    <source>
        <strain evidence="2">CGMCC 4.5581</strain>
    </source>
</reference>
<evidence type="ECO:0000313" key="5">
    <source>
        <dbReference type="Proteomes" id="UP000648663"/>
    </source>
</evidence>
<sequence length="286" mass="30055">MNARRITSVTAAAAAAVVLSTATASAATTVEQVHPSDLGGAWHTGDTRPDGSLDWSTTYGGALGTGAAVLSTPTSGAKVQLFTDAHDDTHLRDITELGYATFQAVAPSGSPALPSLNIRLDRDDDGDVDAYLVYEPYQDDAFYGNAAVRAGEWQTWDAWHDGQSQWWSGQIAECPQSTPCTIDRLLELYPDAVIQEDPVSLRAGSTPADADFNGSLGVNQGSGNAGVVGAADALHIATSTGVDVTYDFQPDVRLTGKDDCKDGGWATSTDPVFRNQGACVSHFTKQ</sequence>
<gene>
    <name evidence="3" type="ORF">FB380_002725</name>
    <name evidence="2" type="ORF">GCM10011589_09980</name>
</gene>
<dbReference type="EMBL" id="BMMI01000002">
    <property type="protein sequence ID" value="GGL55958.1"/>
    <property type="molecule type" value="Genomic_DNA"/>
</dbReference>
<proteinExistence type="predicted"/>
<protein>
    <recommendedName>
        <fullName evidence="6">Secreted protein</fullName>
    </recommendedName>
</protein>
<organism evidence="3 4">
    <name type="scientific">Modestobacter marinus</name>
    <dbReference type="NCBI Taxonomy" id="477641"/>
    <lineage>
        <taxon>Bacteria</taxon>
        <taxon>Bacillati</taxon>
        <taxon>Actinomycetota</taxon>
        <taxon>Actinomycetes</taxon>
        <taxon>Geodermatophilales</taxon>
        <taxon>Geodermatophilaceae</taxon>
        <taxon>Modestobacter</taxon>
    </lineage>
</organism>
<evidence type="ECO:0000313" key="3">
    <source>
        <dbReference type="EMBL" id="NIH68279.1"/>
    </source>
</evidence>
<comment type="caution">
    <text evidence="3">The sequence shown here is derived from an EMBL/GenBank/DDBJ whole genome shotgun (WGS) entry which is preliminary data.</text>
</comment>
<dbReference type="EMBL" id="JAAMPA010000001">
    <property type="protein sequence ID" value="NIH68279.1"/>
    <property type="molecule type" value="Genomic_DNA"/>
</dbReference>
<evidence type="ECO:0000313" key="2">
    <source>
        <dbReference type="EMBL" id="GGL55958.1"/>
    </source>
</evidence>